<keyword evidence="1" id="KW-1133">Transmembrane helix</keyword>
<dbReference type="AlphaFoldDB" id="W4QXU0"/>
<evidence type="ECO:0000313" key="3">
    <source>
        <dbReference type="Proteomes" id="UP000018896"/>
    </source>
</evidence>
<feature type="transmembrane region" description="Helical" evidence="1">
    <location>
        <begin position="141"/>
        <end position="163"/>
    </location>
</feature>
<keyword evidence="1" id="KW-0812">Transmembrane</keyword>
<keyword evidence="3" id="KW-1185">Reference proteome</keyword>
<feature type="transmembrane region" description="Helical" evidence="1">
    <location>
        <begin position="20"/>
        <end position="38"/>
    </location>
</feature>
<gene>
    <name evidence="2" type="ORF">JCM9157_4161</name>
</gene>
<proteinExistence type="predicted"/>
<dbReference type="STRING" id="1236973.JCM9157_4161"/>
<evidence type="ECO:0000313" key="2">
    <source>
        <dbReference type="EMBL" id="GAE36925.1"/>
    </source>
</evidence>
<dbReference type="OrthoDB" id="2380965at2"/>
<protein>
    <submittedName>
        <fullName evidence="2">Uncharacterized protein</fullName>
    </submittedName>
</protein>
<evidence type="ECO:0000256" key="1">
    <source>
        <dbReference type="SAM" id="Phobius"/>
    </source>
</evidence>
<accession>W4QXU0</accession>
<sequence length="240" mass="28173">MWADTFWFVKKEVKYNWPAFLLTSLFVLFFGYLTARLLDIFFVEGWRSSFLLDIIFIGGTPSLSALFMSGPYTSFQTIKTDPYSKKIRFYRSFAIPINVIARSRMIFMLLTLVSMSVLYYFSIFMFLPTSFLEIYNVKDFIMFALIWFGFALTLSGVTPFIEYGTSGKMLYVFSFFTMIGLMVFVFLFTALFNQGIVGLSFQLMRYLGWYGVFLSLFLGCLACYLWHKLLCYRLSRRDYA</sequence>
<dbReference type="eggNOG" id="ENOG503055P">
    <property type="taxonomic scope" value="Bacteria"/>
</dbReference>
<comment type="caution">
    <text evidence="2">The sequence shown here is derived from an EMBL/GenBank/DDBJ whole genome shotgun (WGS) entry which is preliminary data.</text>
</comment>
<name>W4QXU0_HALA3</name>
<dbReference type="EMBL" id="BAUV01000047">
    <property type="protein sequence ID" value="GAE36925.1"/>
    <property type="molecule type" value="Genomic_DNA"/>
</dbReference>
<feature type="transmembrane region" description="Helical" evidence="1">
    <location>
        <begin position="207"/>
        <end position="227"/>
    </location>
</feature>
<feature type="transmembrane region" description="Helical" evidence="1">
    <location>
        <begin position="170"/>
        <end position="192"/>
    </location>
</feature>
<reference evidence="2 3" key="1">
    <citation type="journal article" date="2014" name="Genome Announc.">
        <title>Draft Genome Sequences of Three Alkaliphilic Bacillus Strains, Bacillus wakoensis JCM 9140T, Bacillus akibai JCM 9157T, and Bacillus hemicellulosilyticus JCM 9152T.</title>
        <authorList>
            <person name="Yuki M."/>
            <person name="Oshima K."/>
            <person name="Suda W."/>
            <person name="Oshida Y."/>
            <person name="Kitamura K."/>
            <person name="Iida T."/>
            <person name="Hattori M."/>
            <person name="Ohkuma M."/>
        </authorList>
    </citation>
    <scope>NUCLEOTIDE SEQUENCE [LARGE SCALE GENOMIC DNA]</scope>
    <source>
        <strain evidence="2 3">JCM 9157</strain>
    </source>
</reference>
<feature type="transmembrane region" description="Helical" evidence="1">
    <location>
        <begin position="117"/>
        <end position="135"/>
    </location>
</feature>
<organism evidence="2 3">
    <name type="scientific">Halalkalibacter akibai (strain ATCC 43226 / DSM 21942 / CIP 109018 / JCM 9157 / 1139)</name>
    <name type="common">Bacillus akibai</name>
    <dbReference type="NCBI Taxonomy" id="1236973"/>
    <lineage>
        <taxon>Bacteria</taxon>
        <taxon>Bacillati</taxon>
        <taxon>Bacillota</taxon>
        <taxon>Bacilli</taxon>
        <taxon>Bacillales</taxon>
        <taxon>Bacillaceae</taxon>
        <taxon>Halalkalibacter</taxon>
    </lineage>
</organism>
<dbReference type="Proteomes" id="UP000018896">
    <property type="component" value="Unassembled WGS sequence"/>
</dbReference>
<dbReference type="RefSeq" id="WP_035667201.1">
    <property type="nucleotide sequence ID" value="NZ_BAUV01000047.1"/>
</dbReference>
<keyword evidence="1" id="KW-0472">Membrane</keyword>
<feature type="transmembrane region" description="Helical" evidence="1">
    <location>
        <begin position="50"/>
        <end position="69"/>
    </location>
</feature>